<name>A0A428MSH4_9BACI</name>
<evidence type="ECO:0000313" key="1">
    <source>
        <dbReference type="EMBL" id="RSL29123.1"/>
    </source>
</evidence>
<dbReference type="EMBL" id="RBVX01000093">
    <property type="protein sequence ID" value="RSL29123.1"/>
    <property type="molecule type" value="Genomic_DNA"/>
</dbReference>
<proteinExistence type="predicted"/>
<dbReference type="Pfam" id="PF17236">
    <property type="entry name" value="SU10_MCP"/>
    <property type="match status" value="1"/>
</dbReference>
<dbReference type="InterPro" id="IPR035198">
    <property type="entry name" value="SU10_MCP"/>
</dbReference>
<dbReference type="AlphaFoldDB" id="A0A428MSH4"/>
<feature type="non-terminal residue" evidence="1">
    <location>
        <position position="248"/>
    </location>
</feature>
<evidence type="ECO:0000313" key="2">
    <source>
        <dbReference type="Proteomes" id="UP000275076"/>
    </source>
</evidence>
<keyword evidence="2" id="KW-1185">Reference proteome</keyword>
<reference evidence="1 2" key="1">
    <citation type="submission" date="2018-10" db="EMBL/GenBank/DDBJ databases">
        <title>Draft genome sequence of Bacillus salarius IM0101, isolated from a hypersaline soil in Inner Mongolia, China.</title>
        <authorList>
            <person name="Yamprayoonswat W."/>
            <person name="Boonvisut S."/>
            <person name="Jumpathong W."/>
            <person name="Sittihan S."/>
            <person name="Ruangsuj P."/>
            <person name="Wanthongcharoen S."/>
            <person name="Thongpramul N."/>
            <person name="Pimmason S."/>
            <person name="Yu B."/>
            <person name="Yasawong M."/>
        </authorList>
    </citation>
    <scope>NUCLEOTIDE SEQUENCE [LARGE SCALE GENOMIC DNA]</scope>
    <source>
        <strain evidence="1 2">IM0101</strain>
    </source>
</reference>
<protein>
    <submittedName>
        <fullName evidence="1">Uncharacterized protein</fullName>
    </submittedName>
</protein>
<comment type="caution">
    <text evidence="1">The sequence shown here is derived from an EMBL/GenBank/DDBJ whole genome shotgun (WGS) entry which is preliminary data.</text>
</comment>
<dbReference type="Proteomes" id="UP000275076">
    <property type="component" value="Unassembled WGS sequence"/>
</dbReference>
<gene>
    <name evidence="1" type="ORF">D7Z54_32965</name>
</gene>
<sequence>MSKILTGELVGVRESVADELLYLSPHQIPLLTLLGFSAPISNIKHEWVEDAPYADESKAASSATVDATTVSVEDGTPFRAGHVVKAGEELMKVTAVDSNDLTVERGYADTTAAAIESGDVVEVQFVEGVEGADARSARYKKRNRKDNIMQIFDETISISGTAQAVSQYGIDDLYEYERQKKQEELALQLEKALINGIKYESTDGDVRQMAGIRSMIQTNVTDASSNALTDTMLNDLMQDQYEQGAFKS</sequence>
<accession>A0A428MSH4</accession>
<organism evidence="1 2">
    <name type="scientific">Salibacterium salarium</name>
    <dbReference type="NCBI Taxonomy" id="284579"/>
    <lineage>
        <taxon>Bacteria</taxon>
        <taxon>Bacillati</taxon>
        <taxon>Bacillota</taxon>
        <taxon>Bacilli</taxon>
        <taxon>Bacillales</taxon>
        <taxon>Bacillaceae</taxon>
    </lineage>
</organism>